<reference evidence="1" key="1">
    <citation type="journal article" date="2020" name="Phytopathology">
        <title>Genome Sequence Resources of Colletotrichum truncatum, C. plurivorum, C. musicola, and C. sojae: Four Species Pathogenic to Soybean (Glycine max).</title>
        <authorList>
            <person name="Rogerio F."/>
            <person name="Boufleur T.R."/>
            <person name="Ciampi-Guillardi M."/>
            <person name="Sukno S.A."/>
            <person name="Thon M.R."/>
            <person name="Massola Junior N.S."/>
            <person name="Baroncelli R."/>
        </authorList>
    </citation>
    <scope>NUCLEOTIDE SEQUENCE</scope>
    <source>
        <strain evidence="1">LFN00145</strain>
    </source>
</reference>
<sequence length="178" mass="19361">MAREVMALPMIRRITSHPSVLRGPLPQLQVACSSQGSREAQQLAEGIAASLDKNATSIRGLPRPQGNGHGWPAVRPVPGPGVWEARELFLAKILAGRFDEPRINDGRLAREILTARPALERSGLTGRVSGLVHLHLPIDGSERRFWPAAISPCLRCVKGKPSRGRHAESVTRDRAAEI</sequence>
<evidence type="ECO:0000313" key="1">
    <source>
        <dbReference type="EMBL" id="KAF6815384.1"/>
    </source>
</evidence>
<proteinExistence type="predicted"/>
<comment type="caution">
    <text evidence="1">The sequence shown here is derived from an EMBL/GenBank/DDBJ whole genome shotgun (WGS) entry which is preliminary data.</text>
</comment>
<protein>
    <submittedName>
        <fullName evidence="1">Uncharacterized protein</fullName>
    </submittedName>
</protein>
<keyword evidence="2" id="KW-1185">Reference proteome</keyword>
<accession>A0A8H6JLF9</accession>
<dbReference type="EMBL" id="WIGO01000358">
    <property type="protein sequence ID" value="KAF6815384.1"/>
    <property type="molecule type" value="Genomic_DNA"/>
</dbReference>
<dbReference type="Proteomes" id="UP000654918">
    <property type="component" value="Unassembled WGS sequence"/>
</dbReference>
<dbReference type="AlphaFoldDB" id="A0A8H6JLF9"/>
<evidence type="ECO:0000313" key="2">
    <source>
        <dbReference type="Proteomes" id="UP000654918"/>
    </source>
</evidence>
<name>A0A8H6JLF9_9PEZI</name>
<organism evidence="1 2">
    <name type="scientific">Colletotrichum plurivorum</name>
    <dbReference type="NCBI Taxonomy" id="2175906"/>
    <lineage>
        <taxon>Eukaryota</taxon>
        <taxon>Fungi</taxon>
        <taxon>Dikarya</taxon>
        <taxon>Ascomycota</taxon>
        <taxon>Pezizomycotina</taxon>
        <taxon>Sordariomycetes</taxon>
        <taxon>Hypocreomycetidae</taxon>
        <taxon>Glomerellales</taxon>
        <taxon>Glomerellaceae</taxon>
        <taxon>Colletotrichum</taxon>
        <taxon>Colletotrichum orchidearum species complex</taxon>
    </lineage>
</organism>
<gene>
    <name evidence="1" type="ORF">CPLU01_14154</name>
</gene>